<dbReference type="InterPro" id="IPR051827">
    <property type="entry name" value="Cas4_exonuclease"/>
</dbReference>
<gene>
    <name evidence="15" type="primary">cas4</name>
    <name evidence="15" type="ORF">EB812_01325</name>
</gene>
<evidence type="ECO:0000313" key="15">
    <source>
        <dbReference type="EMBL" id="TBH81433.1"/>
    </source>
</evidence>
<proteinExistence type="inferred from homology"/>
<evidence type="ECO:0000256" key="5">
    <source>
        <dbReference type="ARBA" id="ARBA00022722"/>
    </source>
</evidence>
<protein>
    <recommendedName>
        <fullName evidence="4 13">CRISPR-associated exonuclease Cas4</fullName>
        <ecNumber evidence="3 13">3.1.12.1</ecNumber>
    </recommendedName>
</protein>
<comment type="cofactor">
    <cofactor evidence="1">
        <name>[4Fe-4S] cluster</name>
        <dbReference type="ChEBI" id="CHEBI:49883"/>
    </cofactor>
</comment>
<comment type="cofactor">
    <cofactor evidence="13">
        <name>iron-sulfur cluster</name>
        <dbReference type="ChEBI" id="CHEBI:30408"/>
    </cofactor>
</comment>
<dbReference type="GO" id="GO:0004527">
    <property type="term" value="F:exonuclease activity"/>
    <property type="evidence" value="ECO:0007669"/>
    <property type="project" value="UniProtKB-KW"/>
</dbReference>
<dbReference type="RefSeq" id="WP_118230347.1">
    <property type="nucleotide sequence ID" value="NZ_DBFBQU010000115.1"/>
</dbReference>
<keyword evidence="5 13" id="KW-0540">Nuclease</keyword>
<evidence type="ECO:0000256" key="4">
    <source>
        <dbReference type="ARBA" id="ARBA00020049"/>
    </source>
</evidence>
<accession>A0A6H3FEC7</accession>
<evidence type="ECO:0000313" key="16">
    <source>
        <dbReference type="Proteomes" id="UP000292919"/>
    </source>
</evidence>
<sequence>MDDLLPLSALQHYLYCPRQCALIHLEGVWEENRFTAEGRLLHRRVDAGLPGARGGVAEDRSVPVRSERLGLYGIADLVERRENGASAAASADDMVYPVEYKRGSPKVEDWDRAQLCAQAMCLEEMLGRDIPEGAIFYGQPRRRERVLFDARLRAVVTESCAGLHALLEGGRTPPGRYGPRCRGCSLLSRCMPKAPRQGVEDYLLRGLLS</sequence>
<evidence type="ECO:0000256" key="1">
    <source>
        <dbReference type="ARBA" id="ARBA00001966"/>
    </source>
</evidence>
<evidence type="ECO:0000256" key="12">
    <source>
        <dbReference type="ARBA" id="ARBA00023211"/>
    </source>
</evidence>
<dbReference type="EMBL" id="SIXC01000002">
    <property type="protein sequence ID" value="TBH81433.1"/>
    <property type="molecule type" value="Genomic_DNA"/>
</dbReference>
<keyword evidence="8 13" id="KW-0269">Exonuclease</keyword>
<evidence type="ECO:0000256" key="2">
    <source>
        <dbReference type="ARBA" id="ARBA00009189"/>
    </source>
</evidence>
<dbReference type="NCBIfam" id="TIGR00372">
    <property type="entry name" value="cas4"/>
    <property type="match status" value="1"/>
</dbReference>
<evidence type="ECO:0000256" key="3">
    <source>
        <dbReference type="ARBA" id="ARBA00012768"/>
    </source>
</evidence>
<keyword evidence="9 13" id="KW-0408">Iron</keyword>
<name>A0A6H3FEC7_9BACT</name>
<dbReference type="Gene3D" id="3.90.320.10">
    <property type="match status" value="1"/>
</dbReference>
<dbReference type="Proteomes" id="UP000292919">
    <property type="component" value="Unassembled WGS sequence"/>
</dbReference>
<dbReference type="AlphaFoldDB" id="A0A6H3FEC7"/>
<dbReference type="PANTHER" id="PTHR36531">
    <property type="entry name" value="CRISPR-ASSOCIATED EXONUCLEASE CAS4"/>
    <property type="match status" value="1"/>
</dbReference>
<evidence type="ECO:0000256" key="8">
    <source>
        <dbReference type="ARBA" id="ARBA00022839"/>
    </source>
</evidence>
<keyword evidence="7 13" id="KW-0378">Hydrolase</keyword>
<dbReference type="InterPro" id="IPR013343">
    <property type="entry name" value="CRISPR-assoc_prot_Cas4"/>
</dbReference>
<dbReference type="GO" id="GO:0051607">
    <property type="term" value="P:defense response to virus"/>
    <property type="evidence" value="ECO:0007669"/>
    <property type="project" value="UniProtKB-KW"/>
</dbReference>
<evidence type="ECO:0000256" key="13">
    <source>
        <dbReference type="RuleBase" id="RU365022"/>
    </source>
</evidence>
<keyword evidence="12 13" id="KW-0464">Manganese</keyword>
<comment type="similarity">
    <text evidence="2 13">Belongs to the CRISPR-associated exonuclease Cas4 family.</text>
</comment>
<dbReference type="GO" id="GO:0051536">
    <property type="term" value="F:iron-sulfur cluster binding"/>
    <property type="evidence" value="ECO:0007669"/>
    <property type="project" value="UniProtKB-KW"/>
</dbReference>
<evidence type="ECO:0000256" key="11">
    <source>
        <dbReference type="ARBA" id="ARBA00023118"/>
    </source>
</evidence>
<evidence type="ECO:0000256" key="7">
    <source>
        <dbReference type="ARBA" id="ARBA00022801"/>
    </source>
</evidence>
<dbReference type="GO" id="GO:0046872">
    <property type="term" value="F:metal ion binding"/>
    <property type="evidence" value="ECO:0007669"/>
    <property type="project" value="UniProtKB-KW"/>
</dbReference>
<evidence type="ECO:0000259" key="14">
    <source>
        <dbReference type="Pfam" id="PF01930"/>
    </source>
</evidence>
<evidence type="ECO:0000256" key="9">
    <source>
        <dbReference type="ARBA" id="ARBA00023004"/>
    </source>
</evidence>
<comment type="caution">
    <text evidence="15">The sequence shown here is derived from an EMBL/GenBank/DDBJ whole genome shotgun (WGS) entry which is preliminary data.</text>
</comment>
<dbReference type="Pfam" id="PF01930">
    <property type="entry name" value="Cas_Cas4"/>
    <property type="match status" value="1"/>
</dbReference>
<feature type="domain" description="DUF83" evidence="14">
    <location>
        <begin position="8"/>
        <end position="191"/>
    </location>
</feature>
<organism evidence="15 16">
    <name type="scientific">Desulfovibrio legallii</name>
    <dbReference type="NCBI Taxonomy" id="571438"/>
    <lineage>
        <taxon>Bacteria</taxon>
        <taxon>Pseudomonadati</taxon>
        <taxon>Thermodesulfobacteriota</taxon>
        <taxon>Desulfovibrionia</taxon>
        <taxon>Desulfovibrionales</taxon>
        <taxon>Desulfovibrionaceae</taxon>
        <taxon>Desulfovibrio</taxon>
    </lineage>
</organism>
<keyword evidence="16" id="KW-1185">Reference proteome</keyword>
<dbReference type="EC" id="3.1.12.1" evidence="3 13"/>
<keyword evidence="10 13" id="KW-0411">Iron-sulfur</keyword>
<comment type="function">
    <text evidence="13">CRISPR (clustered regularly interspaced short palindromic repeat) is an adaptive immune system that provides protection against mobile genetic elements (viruses, transposable elements and conjugative plasmids). CRISPR clusters contain sequences complementary to antecedent mobile elements and target invading nucleic acids. CRISPR clusters are transcribed and processed into CRISPR RNA (crRNA).</text>
</comment>
<reference evidence="15 16" key="1">
    <citation type="submission" date="2018-12" db="EMBL/GenBank/DDBJ databases">
        <title>First genome draft of Desulfovibrio legallis sp. nov.</title>
        <authorList>
            <person name="Ben Dhia O."/>
            <person name="Najjari A."/>
            <person name="Ferjani R."/>
            <person name="Fhoula I."/>
            <person name="Fardeau M.-L."/>
            <person name="Boudabbous A."/>
            <person name="Ouzari H.I."/>
        </authorList>
    </citation>
    <scope>NUCLEOTIDE SEQUENCE [LARGE SCALE GENOMIC DNA]</scope>
    <source>
        <strain evidence="15 16">H1T</strain>
    </source>
</reference>
<evidence type="ECO:0000256" key="6">
    <source>
        <dbReference type="ARBA" id="ARBA00022723"/>
    </source>
</evidence>
<evidence type="ECO:0000256" key="10">
    <source>
        <dbReference type="ARBA" id="ARBA00023014"/>
    </source>
</evidence>
<comment type="cofactor">
    <cofactor evidence="13">
        <name>Mg(2+)</name>
        <dbReference type="ChEBI" id="CHEBI:18420"/>
    </cofactor>
    <cofactor evidence="13">
        <name>Mn(2+)</name>
        <dbReference type="ChEBI" id="CHEBI:29035"/>
    </cofactor>
    <text evidence="13">Mg(2+) or Mn(2+) required for ssDNA cleavage activity.</text>
</comment>
<keyword evidence="11 13" id="KW-0051">Antiviral defense</keyword>
<dbReference type="InterPro" id="IPR011604">
    <property type="entry name" value="PDDEXK-like_dom_sf"/>
</dbReference>
<dbReference type="InterPro" id="IPR022765">
    <property type="entry name" value="Dna2/Cas4_DUF83"/>
</dbReference>
<dbReference type="PANTHER" id="PTHR36531:SF6">
    <property type="entry name" value="DNA REPLICATION ATP-DEPENDENT HELICASE_NUCLEASE DNA2"/>
    <property type="match status" value="1"/>
</dbReference>
<dbReference type="CDD" id="cd09637">
    <property type="entry name" value="Cas4_I-A_I-B_I-C_I-D_II-B"/>
    <property type="match status" value="1"/>
</dbReference>
<keyword evidence="6 13" id="KW-0479">Metal-binding</keyword>